<dbReference type="EMBL" id="NJHN03000068">
    <property type="protein sequence ID" value="KAH9417949.1"/>
    <property type="molecule type" value="Genomic_DNA"/>
</dbReference>
<keyword evidence="2" id="KW-1185">Reference proteome</keyword>
<evidence type="ECO:0008006" key="3">
    <source>
        <dbReference type="Google" id="ProtNLM"/>
    </source>
</evidence>
<reference evidence="1 2" key="2">
    <citation type="journal article" date="2022" name="Mol. Biol. Evol.">
        <title>Comparative Genomics Reveals Insights into the Divergent Evolution of Astigmatic Mites and Household Pest Adaptations.</title>
        <authorList>
            <person name="Xiong Q."/>
            <person name="Wan A.T."/>
            <person name="Liu X."/>
            <person name="Fung C.S."/>
            <person name="Xiao X."/>
            <person name="Malainual N."/>
            <person name="Hou J."/>
            <person name="Wang L."/>
            <person name="Wang M."/>
            <person name="Yang K.Y."/>
            <person name="Cui Y."/>
            <person name="Leung E.L."/>
            <person name="Nong W."/>
            <person name="Shin S.K."/>
            <person name="Au S.W."/>
            <person name="Jeong K.Y."/>
            <person name="Chew F.T."/>
            <person name="Hui J.H."/>
            <person name="Leung T.F."/>
            <person name="Tungtrongchitr A."/>
            <person name="Zhong N."/>
            <person name="Liu Z."/>
            <person name="Tsui S.K."/>
        </authorList>
    </citation>
    <scope>NUCLEOTIDE SEQUENCE [LARGE SCALE GENOMIC DNA]</scope>
    <source>
        <strain evidence="1">Derp</strain>
    </source>
</reference>
<organism evidence="1 2">
    <name type="scientific">Dermatophagoides pteronyssinus</name>
    <name type="common">European house dust mite</name>
    <dbReference type="NCBI Taxonomy" id="6956"/>
    <lineage>
        <taxon>Eukaryota</taxon>
        <taxon>Metazoa</taxon>
        <taxon>Ecdysozoa</taxon>
        <taxon>Arthropoda</taxon>
        <taxon>Chelicerata</taxon>
        <taxon>Arachnida</taxon>
        <taxon>Acari</taxon>
        <taxon>Acariformes</taxon>
        <taxon>Sarcoptiformes</taxon>
        <taxon>Astigmata</taxon>
        <taxon>Psoroptidia</taxon>
        <taxon>Analgoidea</taxon>
        <taxon>Pyroglyphidae</taxon>
        <taxon>Dermatophagoidinae</taxon>
        <taxon>Dermatophagoides</taxon>
    </lineage>
</organism>
<evidence type="ECO:0000313" key="1">
    <source>
        <dbReference type="EMBL" id="KAH9417949.1"/>
    </source>
</evidence>
<name>A0ABQ8J5V0_DERPT</name>
<gene>
    <name evidence="1" type="ORF">DERP_014413</name>
</gene>
<evidence type="ECO:0000313" key="2">
    <source>
        <dbReference type="Proteomes" id="UP000887458"/>
    </source>
</evidence>
<protein>
    <recommendedName>
        <fullName evidence="3">Secreted protein</fullName>
    </recommendedName>
</protein>
<dbReference type="Proteomes" id="UP000887458">
    <property type="component" value="Unassembled WGS sequence"/>
</dbReference>
<sequence>MILRNKYSIVLLSLIFLLYFQLLIGQLFGLNILYHMESFIVDVDTNENGDLDCINDCCNGGDNVVDKTLDIYESIMIVSIV</sequence>
<comment type="caution">
    <text evidence="1">The sequence shown here is derived from an EMBL/GenBank/DDBJ whole genome shotgun (WGS) entry which is preliminary data.</text>
</comment>
<accession>A0ABQ8J5V0</accession>
<reference evidence="1 2" key="1">
    <citation type="journal article" date="2018" name="J. Allergy Clin. Immunol.">
        <title>High-quality assembly of Dermatophagoides pteronyssinus genome and transcriptome reveals a wide range of novel allergens.</title>
        <authorList>
            <person name="Liu X.Y."/>
            <person name="Yang K.Y."/>
            <person name="Wang M.Q."/>
            <person name="Kwok J.S."/>
            <person name="Zeng X."/>
            <person name="Yang Z."/>
            <person name="Xiao X.J."/>
            <person name="Lau C.P."/>
            <person name="Li Y."/>
            <person name="Huang Z.M."/>
            <person name="Ba J.G."/>
            <person name="Yim A.K."/>
            <person name="Ouyang C.Y."/>
            <person name="Ngai S.M."/>
            <person name="Chan T.F."/>
            <person name="Leung E.L."/>
            <person name="Liu L."/>
            <person name="Liu Z.G."/>
            <person name="Tsui S.K."/>
        </authorList>
    </citation>
    <scope>NUCLEOTIDE SEQUENCE [LARGE SCALE GENOMIC DNA]</scope>
    <source>
        <strain evidence="1">Derp</strain>
    </source>
</reference>
<proteinExistence type="predicted"/>